<comment type="caution">
    <text evidence="2">The sequence shown here is derived from an EMBL/GenBank/DDBJ whole genome shotgun (WGS) entry which is preliminary data.</text>
</comment>
<name>A0A8J3QX95_9ACTN</name>
<dbReference type="SUPFAM" id="SSF140453">
    <property type="entry name" value="EsxAB dimer-like"/>
    <property type="match status" value="1"/>
</dbReference>
<dbReference type="AlphaFoldDB" id="A0A8J3QX95"/>
<dbReference type="InterPro" id="IPR036689">
    <property type="entry name" value="ESAT-6-like_sf"/>
</dbReference>
<keyword evidence="3" id="KW-1185">Reference proteome</keyword>
<evidence type="ECO:0000256" key="1">
    <source>
        <dbReference type="RuleBase" id="RU362001"/>
    </source>
</evidence>
<dbReference type="Gene3D" id="1.10.287.1060">
    <property type="entry name" value="ESAT-6-like"/>
    <property type="match status" value="1"/>
</dbReference>
<comment type="similarity">
    <text evidence="1">Belongs to the WXG100 family.</text>
</comment>
<proteinExistence type="inferred from homology"/>
<evidence type="ECO:0000313" key="2">
    <source>
        <dbReference type="EMBL" id="GIH18844.1"/>
    </source>
</evidence>
<dbReference type="NCBIfam" id="TIGR03930">
    <property type="entry name" value="WXG100_ESAT6"/>
    <property type="match status" value="1"/>
</dbReference>
<dbReference type="Proteomes" id="UP000642748">
    <property type="component" value="Unassembled WGS sequence"/>
</dbReference>
<sequence length="108" mass="11406">MAGETSAQTSAMAEASRHVDNAGQALATIRGNIQQSIAATSSGYTSAAATLFRNTMTEWDGDFQKIIGGLERIREALTHTAKQYEATMEQERQSANQIASLLNGGGGI</sequence>
<protein>
    <recommendedName>
        <fullName evidence="1">ESAT-6-like protein</fullName>
    </recommendedName>
</protein>
<gene>
    <name evidence="2" type="ORF">Raf01_70160</name>
</gene>
<accession>A0A8J3QX95</accession>
<evidence type="ECO:0000313" key="3">
    <source>
        <dbReference type="Proteomes" id="UP000642748"/>
    </source>
</evidence>
<dbReference type="InterPro" id="IPR010310">
    <property type="entry name" value="T7SS_ESAT-6-like"/>
</dbReference>
<dbReference type="RefSeq" id="WP_203922339.1">
    <property type="nucleotide sequence ID" value="NZ_BONZ01000073.1"/>
</dbReference>
<reference evidence="2" key="1">
    <citation type="submission" date="2021-01" db="EMBL/GenBank/DDBJ databases">
        <title>Whole genome shotgun sequence of Rugosimonospora africana NBRC 104875.</title>
        <authorList>
            <person name="Komaki H."/>
            <person name="Tamura T."/>
        </authorList>
    </citation>
    <scope>NUCLEOTIDE SEQUENCE</scope>
    <source>
        <strain evidence="2">NBRC 104875</strain>
    </source>
</reference>
<organism evidence="2 3">
    <name type="scientific">Rugosimonospora africana</name>
    <dbReference type="NCBI Taxonomy" id="556532"/>
    <lineage>
        <taxon>Bacteria</taxon>
        <taxon>Bacillati</taxon>
        <taxon>Actinomycetota</taxon>
        <taxon>Actinomycetes</taxon>
        <taxon>Micromonosporales</taxon>
        <taxon>Micromonosporaceae</taxon>
        <taxon>Rugosimonospora</taxon>
    </lineage>
</organism>
<dbReference type="EMBL" id="BONZ01000073">
    <property type="protein sequence ID" value="GIH18844.1"/>
    <property type="molecule type" value="Genomic_DNA"/>
</dbReference>
<dbReference type="Pfam" id="PF06013">
    <property type="entry name" value="WXG100"/>
    <property type="match status" value="1"/>
</dbReference>